<proteinExistence type="predicted"/>
<dbReference type="GO" id="GO:0005524">
    <property type="term" value="F:ATP binding"/>
    <property type="evidence" value="ECO:0007669"/>
    <property type="project" value="InterPro"/>
</dbReference>
<dbReference type="Gene3D" id="3.40.50.300">
    <property type="entry name" value="P-loop containing nucleotide triphosphate hydrolases"/>
    <property type="match status" value="1"/>
</dbReference>
<keyword evidence="2" id="KW-0255">Endonuclease</keyword>
<dbReference type="InterPro" id="IPR027417">
    <property type="entry name" value="P-loop_NTPase"/>
</dbReference>
<dbReference type="EMBL" id="JRPQ01000071">
    <property type="protein sequence ID" value="KGI22441.1"/>
    <property type="molecule type" value="Genomic_DNA"/>
</dbReference>
<keyword evidence="2" id="KW-0540">Nuclease</keyword>
<organism evidence="2 3">
    <name type="scientific">Hoylesella timonensis S9-PR14</name>
    <dbReference type="NCBI Taxonomy" id="1401062"/>
    <lineage>
        <taxon>Bacteria</taxon>
        <taxon>Pseudomonadati</taxon>
        <taxon>Bacteroidota</taxon>
        <taxon>Bacteroidia</taxon>
        <taxon>Bacteroidales</taxon>
        <taxon>Prevotellaceae</taxon>
        <taxon>Hoylesella</taxon>
    </lineage>
</organism>
<dbReference type="Proteomes" id="UP000029723">
    <property type="component" value="Unassembled WGS sequence"/>
</dbReference>
<name>A0A098YSW7_9BACT</name>
<evidence type="ECO:0000313" key="2">
    <source>
        <dbReference type="EMBL" id="KGI22441.1"/>
    </source>
</evidence>
<gene>
    <name evidence="2" type="ORF">HMPREF9304_04465</name>
</gene>
<dbReference type="GO" id="GO:0004519">
    <property type="term" value="F:endonuclease activity"/>
    <property type="evidence" value="ECO:0007669"/>
    <property type="project" value="UniProtKB-KW"/>
</dbReference>
<reference evidence="2 3" key="1">
    <citation type="submission" date="2014-07" db="EMBL/GenBank/DDBJ databases">
        <authorList>
            <person name="McCorrison J."/>
            <person name="Sanka R."/>
            <person name="Torralba M."/>
            <person name="Gillis M."/>
            <person name="Haft D.H."/>
            <person name="Methe B."/>
            <person name="Sutton G."/>
            <person name="Nelson K.E."/>
        </authorList>
    </citation>
    <scope>NUCLEOTIDE SEQUENCE [LARGE SCALE GENOMIC DNA]</scope>
    <source>
        <strain evidence="2 3">S9-PR14</strain>
    </source>
</reference>
<keyword evidence="2" id="KW-0378">Hydrolase</keyword>
<dbReference type="Pfam" id="PF04851">
    <property type="entry name" value="ResIII"/>
    <property type="match status" value="1"/>
</dbReference>
<evidence type="ECO:0000313" key="3">
    <source>
        <dbReference type="Proteomes" id="UP000029723"/>
    </source>
</evidence>
<dbReference type="GO" id="GO:0003677">
    <property type="term" value="F:DNA binding"/>
    <property type="evidence" value="ECO:0007669"/>
    <property type="project" value="InterPro"/>
</dbReference>
<dbReference type="RefSeq" id="WP_036926736.1">
    <property type="nucleotide sequence ID" value="NZ_JRPQ01000071.1"/>
</dbReference>
<dbReference type="OrthoDB" id="9804145at2"/>
<comment type="caution">
    <text evidence="2">The sequence shown here is derived from an EMBL/GenBank/DDBJ whole genome shotgun (WGS) entry which is preliminary data.</text>
</comment>
<dbReference type="InterPro" id="IPR006935">
    <property type="entry name" value="Helicase/UvrB_N"/>
</dbReference>
<accession>A0A098YSW7</accession>
<dbReference type="GO" id="GO:0016787">
    <property type="term" value="F:hydrolase activity"/>
    <property type="evidence" value="ECO:0007669"/>
    <property type="project" value="InterPro"/>
</dbReference>
<dbReference type="SUPFAM" id="SSF52540">
    <property type="entry name" value="P-loop containing nucleoside triphosphate hydrolases"/>
    <property type="match status" value="1"/>
</dbReference>
<protein>
    <submittedName>
        <fullName evidence="2">Restriction endonuclease subunit R</fullName>
    </submittedName>
</protein>
<dbReference type="AlphaFoldDB" id="A0A098YSW7"/>
<evidence type="ECO:0000259" key="1">
    <source>
        <dbReference type="Pfam" id="PF04851"/>
    </source>
</evidence>
<sequence>MFYNIIQRKRNEWLGREDCPIKSLLSYIESKGMMRDAQIEAIKTYLFLKIECNNKPLWRLFIEGDFLSLNLDDLRLTAKARDILASNKAAASLYEYACLKDDKGNLSATTLKNFIEESPDTIDYVSVFKRMFYNVAYPDYIFSLPMGAGKTYLMATFIYLDLYFSLNEPDNPAFAHNFMVLAPSGLKSSIIPSIKNIQDFDPTWILPDPVASQLKKEIQFEILDEQKTAQKSNLVKNPNAQKINNHQPFEYLRGLVAVTNAEKVILDKVDKDKGDDRSLYTEKEWDEVKNSNELRNIIAKIPHLSIFIDEVHHASDGDIKLRQVVNKWTEAKTFNSVLGFSGTPYFPSADAVEISSDLSLQNKNLSNVVYYYPLIQGVGNFLKTPSIKISNGESAAIIRKGVAEFLETYGGLVYENGTCAKLAIYCGRIDNLEENIYPIVSDLISKHGLNPTDTILRYHGGNKEYSIAEDAAIQFASLDTSLSKIKVVLLAQIGKEGWDCKSLSSIILPQKGACPQNMVLQTSCRCLRQVVRNEKETALIWLNEENARILNNELDKQQHTSIEELNKAANSKLHSLQRFSRMEELRVPPIDFYQLKVSYQTLVLEEELNTSEELNSSDIRTESTSILISQQNLKGEIIKKDSELLQDEEQNQPITFNAWLHLITKESFGTLTSQQLKAYTSQLQDIFDSITEKRVGVCYPKGKYNHRQIRTNIRKAFIPTRTIEVKEEVIRETAALLKIEKLISPIEVANTSNYYPAQEEVLKIIDADKGEKKLKDAVMTTINTLKSMGNQEGTIQALLDDPKSYEAVEDSINNNTYHYLPYKFDSKFEINYFSSLLQTIIQDKQLEVYFNGDDELTDFKIRCYKQNGKTWNYIGKYVPDFLFLSRDEQDAIKQVIIIETKGEGFAAKFAERRSFMDEFVKRNNEKFGYNKFCFLYIEDTLTQAEQDKITINAINQFFK</sequence>
<feature type="domain" description="Helicase/UvrB N-terminal" evidence="1">
    <location>
        <begin position="140"/>
        <end position="345"/>
    </location>
</feature>